<dbReference type="SUPFAM" id="SSF50129">
    <property type="entry name" value="GroES-like"/>
    <property type="match status" value="1"/>
</dbReference>
<proteinExistence type="inferred from homology"/>
<evidence type="ECO:0000256" key="2">
    <source>
        <dbReference type="ARBA" id="ARBA00023002"/>
    </source>
</evidence>
<name>A0AAN6PD08_9PEZI</name>
<keyword evidence="5" id="KW-1185">Reference proteome</keyword>
<sequence length="390" mass="41974">MASPLPASIPATHAAIAVTVPGTPLHLTTLPTVPPSTNEALIHVTHTASTPLNLHRAVGGLMLDNAGGTKPFILGSSYGGTVVALGPSTTTTLSVGDKVFGTVQDGAEKEAGFQEYVTVPTWRVSKLPAGMTLEEGVTVPTNLVTAVHTVVADLGLELPWPVPAGGEWVPRQRDEVVLVWGAASSVGQYVLQVLRHWGYRHVLAVAGGKHHESLRGLGARECFDYRGENVVGEILGYLDKVEVEGGGRSRVPYIVDCIGSLEGTLRPLSKIAEKGSKVAVMLPVINVHAGQDREPELEMDVNKALPGQWKEGVELRGVRTHFYYKNEFLKNHLQPEIIPALLAQGVVQPNKQRVVEGKTMLERAQKALDLLRDQAVSGEKLVWRLADEEI</sequence>
<dbReference type="CDD" id="cd08249">
    <property type="entry name" value="enoyl_reductase_like"/>
    <property type="match status" value="1"/>
</dbReference>
<evidence type="ECO:0000256" key="1">
    <source>
        <dbReference type="ARBA" id="ARBA00008072"/>
    </source>
</evidence>
<dbReference type="EMBL" id="MU854453">
    <property type="protein sequence ID" value="KAK4035152.1"/>
    <property type="molecule type" value="Genomic_DNA"/>
</dbReference>
<evidence type="ECO:0000259" key="3">
    <source>
        <dbReference type="SMART" id="SM00829"/>
    </source>
</evidence>
<accession>A0AAN6PD08</accession>
<reference evidence="5" key="1">
    <citation type="journal article" date="2023" name="Mol. Phylogenet. Evol.">
        <title>Genome-scale phylogeny and comparative genomics of the fungal order Sordariales.</title>
        <authorList>
            <person name="Hensen N."/>
            <person name="Bonometti L."/>
            <person name="Westerberg I."/>
            <person name="Brannstrom I.O."/>
            <person name="Guillou S."/>
            <person name="Cros-Aarteil S."/>
            <person name="Calhoun S."/>
            <person name="Haridas S."/>
            <person name="Kuo A."/>
            <person name="Mondo S."/>
            <person name="Pangilinan J."/>
            <person name="Riley R."/>
            <person name="LaButti K."/>
            <person name="Andreopoulos B."/>
            <person name="Lipzen A."/>
            <person name="Chen C."/>
            <person name="Yan M."/>
            <person name="Daum C."/>
            <person name="Ng V."/>
            <person name="Clum A."/>
            <person name="Steindorff A."/>
            <person name="Ohm R.A."/>
            <person name="Martin F."/>
            <person name="Silar P."/>
            <person name="Natvig D.O."/>
            <person name="Lalanne C."/>
            <person name="Gautier V."/>
            <person name="Ament-Velasquez S.L."/>
            <person name="Kruys A."/>
            <person name="Hutchinson M.I."/>
            <person name="Powell A.J."/>
            <person name="Barry K."/>
            <person name="Miller A.N."/>
            <person name="Grigoriev I.V."/>
            <person name="Debuchy R."/>
            <person name="Gladieux P."/>
            <person name="Hiltunen Thoren M."/>
            <person name="Johannesson H."/>
        </authorList>
    </citation>
    <scope>NUCLEOTIDE SEQUENCE [LARGE SCALE GENOMIC DNA]</scope>
    <source>
        <strain evidence="5">CBS 284.82</strain>
    </source>
</reference>
<dbReference type="InterPro" id="IPR036291">
    <property type="entry name" value="NAD(P)-bd_dom_sf"/>
</dbReference>
<dbReference type="Gene3D" id="3.40.50.720">
    <property type="entry name" value="NAD(P)-binding Rossmann-like Domain"/>
    <property type="match status" value="1"/>
</dbReference>
<dbReference type="PANTHER" id="PTHR45348:SF3">
    <property type="entry name" value="ENOYL REDUCTASE (ER) DOMAIN-CONTAINING PROTEIN"/>
    <property type="match status" value="1"/>
</dbReference>
<comment type="caution">
    <text evidence="4">The sequence shown here is derived from an EMBL/GenBank/DDBJ whole genome shotgun (WGS) entry which is preliminary data.</text>
</comment>
<dbReference type="PANTHER" id="PTHR45348">
    <property type="entry name" value="HYPOTHETICAL OXIDOREDUCTASE (EUROFUNG)"/>
    <property type="match status" value="1"/>
</dbReference>
<feature type="domain" description="Enoyl reductase (ER)" evidence="3">
    <location>
        <begin position="22"/>
        <end position="347"/>
    </location>
</feature>
<dbReference type="Proteomes" id="UP001303115">
    <property type="component" value="Unassembled WGS sequence"/>
</dbReference>
<evidence type="ECO:0000313" key="5">
    <source>
        <dbReference type="Proteomes" id="UP001303115"/>
    </source>
</evidence>
<dbReference type="InterPro" id="IPR020843">
    <property type="entry name" value="ER"/>
</dbReference>
<evidence type="ECO:0000313" key="4">
    <source>
        <dbReference type="EMBL" id="KAK4035152.1"/>
    </source>
</evidence>
<dbReference type="SMART" id="SM00829">
    <property type="entry name" value="PKS_ER"/>
    <property type="match status" value="1"/>
</dbReference>
<dbReference type="InterPro" id="IPR011032">
    <property type="entry name" value="GroES-like_sf"/>
</dbReference>
<dbReference type="Gene3D" id="3.90.180.10">
    <property type="entry name" value="Medium-chain alcohol dehydrogenases, catalytic domain"/>
    <property type="match status" value="1"/>
</dbReference>
<dbReference type="Pfam" id="PF08240">
    <property type="entry name" value="ADH_N"/>
    <property type="match status" value="1"/>
</dbReference>
<dbReference type="AlphaFoldDB" id="A0AAN6PD08"/>
<keyword evidence="2" id="KW-0560">Oxidoreductase</keyword>
<comment type="similarity">
    <text evidence="1">Belongs to the zinc-containing alcohol dehydrogenase family.</text>
</comment>
<gene>
    <name evidence="4" type="ORF">C8A01DRAFT_38356</name>
</gene>
<organism evidence="4 5">
    <name type="scientific">Parachaetomium inaequale</name>
    <dbReference type="NCBI Taxonomy" id="2588326"/>
    <lineage>
        <taxon>Eukaryota</taxon>
        <taxon>Fungi</taxon>
        <taxon>Dikarya</taxon>
        <taxon>Ascomycota</taxon>
        <taxon>Pezizomycotina</taxon>
        <taxon>Sordariomycetes</taxon>
        <taxon>Sordariomycetidae</taxon>
        <taxon>Sordariales</taxon>
        <taxon>Chaetomiaceae</taxon>
        <taxon>Parachaetomium</taxon>
    </lineage>
</organism>
<dbReference type="InterPro" id="IPR047122">
    <property type="entry name" value="Trans-enoyl_RdTase-like"/>
</dbReference>
<protein>
    <submittedName>
        <fullName evidence="4">Chaperonin 10-like protein</fullName>
    </submittedName>
</protein>
<dbReference type="InterPro" id="IPR013154">
    <property type="entry name" value="ADH-like_N"/>
</dbReference>
<dbReference type="SUPFAM" id="SSF51735">
    <property type="entry name" value="NAD(P)-binding Rossmann-fold domains"/>
    <property type="match status" value="1"/>
</dbReference>
<dbReference type="GO" id="GO:0016651">
    <property type="term" value="F:oxidoreductase activity, acting on NAD(P)H"/>
    <property type="evidence" value="ECO:0007669"/>
    <property type="project" value="InterPro"/>
</dbReference>